<dbReference type="GO" id="GO:0006313">
    <property type="term" value="P:DNA transposition"/>
    <property type="evidence" value="ECO:0007669"/>
    <property type="project" value="InterPro"/>
</dbReference>
<sequence length="186" mass="21966">MENLARYIIRACFSQERMVYIPVTEATDGVAKVIYTSKDGKTRKTFDALDWLAHLVTHVPGRYEQTVRYYGYYSNKSRGMRKKAETDDAIPVILKNDISSKKWRQNWARLIQKVYEVDPLICPKCQGKMRIIAFIEDEQLIKKILKHLDLWEIRNHGPPDRDPTHIPELTYDDDYSQIPTVDYWIQ</sequence>
<dbReference type="Pfam" id="PF04986">
    <property type="entry name" value="Y2_Tnp"/>
    <property type="match status" value="1"/>
</dbReference>
<protein>
    <recommendedName>
        <fullName evidence="1">Transposase IS801/IS1294 domain-containing protein</fullName>
    </recommendedName>
</protein>
<evidence type="ECO:0000313" key="2">
    <source>
        <dbReference type="EMBL" id="BBO89304.1"/>
    </source>
</evidence>
<reference evidence="2 3" key="1">
    <citation type="submission" date="2019-11" db="EMBL/GenBank/DDBJ databases">
        <title>Comparative genomics of hydrocarbon-degrading Desulfosarcina strains.</title>
        <authorList>
            <person name="Watanabe M."/>
            <person name="Kojima H."/>
            <person name="Fukui M."/>
        </authorList>
    </citation>
    <scope>NUCLEOTIDE SEQUENCE [LARGE SCALE GENOMIC DNA]</scope>
    <source>
        <strain evidence="3">oXyS1</strain>
    </source>
</reference>
<dbReference type="InterPro" id="IPR007069">
    <property type="entry name" value="Transposase_32"/>
</dbReference>
<dbReference type="AlphaFoldDB" id="A0A5K8AB85"/>
<evidence type="ECO:0000313" key="3">
    <source>
        <dbReference type="Proteomes" id="UP000422108"/>
    </source>
</evidence>
<keyword evidence="3" id="KW-1185">Reference proteome</keyword>
<dbReference type="GO" id="GO:0004803">
    <property type="term" value="F:transposase activity"/>
    <property type="evidence" value="ECO:0007669"/>
    <property type="project" value="InterPro"/>
</dbReference>
<name>A0A5K8AB85_9BACT</name>
<feature type="domain" description="Transposase IS801/IS1294" evidence="1">
    <location>
        <begin position="2"/>
        <end position="76"/>
    </location>
</feature>
<organism evidence="2 3">
    <name type="scientific">Desulfosarcina ovata subsp. ovata</name>
    <dbReference type="NCBI Taxonomy" id="2752305"/>
    <lineage>
        <taxon>Bacteria</taxon>
        <taxon>Pseudomonadati</taxon>
        <taxon>Thermodesulfobacteriota</taxon>
        <taxon>Desulfobacteria</taxon>
        <taxon>Desulfobacterales</taxon>
        <taxon>Desulfosarcinaceae</taxon>
        <taxon>Desulfosarcina</taxon>
    </lineage>
</organism>
<dbReference type="EMBL" id="AP021879">
    <property type="protein sequence ID" value="BBO89304.1"/>
    <property type="molecule type" value="Genomic_DNA"/>
</dbReference>
<accession>A0A5K8AB85</accession>
<evidence type="ECO:0000259" key="1">
    <source>
        <dbReference type="Pfam" id="PF04986"/>
    </source>
</evidence>
<gene>
    <name evidence="2" type="ORF">DSCOOX_24840</name>
</gene>
<proteinExistence type="predicted"/>
<dbReference type="GO" id="GO:0003677">
    <property type="term" value="F:DNA binding"/>
    <property type="evidence" value="ECO:0007669"/>
    <property type="project" value="InterPro"/>
</dbReference>
<dbReference type="Proteomes" id="UP000422108">
    <property type="component" value="Chromosome"/>
</dbReference>